<evidence type="ECO:0008006" key="4">
    <source>
        <dbReference type="Google" id="ProtNLM"/>
    </source>
</evidence>
<evidence type="ECO:0000313" key="3">
    <source>
        <dbReference type="Proteomes" id="UP001595530"/>
    </source>
</evidence>
<feature type="signal peptide" evidence="1">
    <location>
        <begin position="1"/>
        <end position="19"/>
    </location>
</feature>
<dbReference type="RefSeq" id="WP_390329613.1">
    <property type="nucleotide sequence ID" value="NZ_JBHRTP010000091.1"/>
</dbReference>
<evidence type="ECO:0000256" key="1">
    <source>
        <dbReference type="SAM" id="SignalP"/>
    </source>
</evidence>
<reference evidence="3" key="1">
    <citation type="journal article" date="2019" name="Int. J. Syst. Evol. Microbiol.">
        <title>The Global Catalogue of Microorganisms (GCM) 10K type strain sequencing project: providing services to taxonomists for standard genome sequencing and annotation.</title>
        <authorList>
            <consortium name="The Broad Institute Genomics Platform"/>
            <consortium name="The Broad Institute Genome Sequencing Center for Infectious Disease"/>
            <person name="Wu L."/>
            <person name="Ma J."/>
        </authorList>
    </citation>
    <scope>NUCLEOTIDE SEQUENCE [LARGE SCALE GENOMIC DNA]</scope>
    <source>
        <strain evidence="3">KCTC 42986</strain>
    </source>
</reference>
<dbReference type="Proteomes" id="UP001595530">
    <property type="component" value="Unassembled WGS sequence"/>
</dbReference>
<dbReference type="EMBL" id="JBHRTP010000091">
    <property type="protein sequence ID" value="MFC3110895.1"/>
    <property type="molecule type" value="Genomic_DNA"/>
</dbReference>
<feature type="chain" id="PRO_5045455537" description="Lipoprotein" evidence="1">
    <location>
        <begin position="20"/>
        <end position="111"/>
    </location>
</feature>
<keyword evidence="1" id="KW-0732">Signal</keyword>
<comment type="caution">
    <text evidence="2">The sequence shown here is derived from an EMBL/GenBank/DDBJ whole genome shotgun (WGS) entry which is preliminary data.</text>
</comment>
<evidence type="ECO:0000313" key="2">
    <source>
        <dbReference type="EMBL" id="MFC3110895.1"/>
    </source>
</evidence>
<keyword evidence="3" id="KW-1185">Reference proteome</keyword>
<organism evidence="2 3">
    <name type="scientific">Undibacterium arcticum</name>
    <dbReference type="NCBI Taxonomy" id="1762892"/>
    <lineage>
        <taxon>Bacteria</taxon>
        <taxon>Pseudomonadati</taxon>
        <taxon>Pseudomonadota</taxon>
        <taxon>Betaproteobacteria</taxon>
        <taxon>Burkholderiales</taxon>
        <taxon>Oxalobacteraceae</taxon>
        <taxon>Undibacterium</taxon>
    </lineage>
</organism>
<accession>A0ABV7FBA6</accession>
<proteinExistence type="predicted"/>
<dbReference type="PROSITE" id="PS51257">
    <property type="entry name" value="PROKAR_LIPOPROTEIN"/>
    <property type="match status" value="1"/>
</dbReference>
<name>A0ABV7FBA6_9BURK</name>
<sequence>MKKLSYLCLVLLLAACGRADGEYLGKWVNVKNQKDTLEIVRNGDSYLIKETRPSFFSSGQMDTSNVPAVLRDGALQAHGGMGQVNIVHVKEGDTLSMPGAMGGSIEYKRLR</sequence>
<protein>
    <recommendedName>
        <fullName evidence="4">Lipoprotein</fullName>
    </recommendedName>
</protein>
<gene>
    <name evidence="2" type="ORF">ACFOFO_23565</name>
</gene>